<protein>
    <submittedName>
        <fullName evidence="2">Uncharacterized protein</fullName>
    </submittedName>
</protein>
<evidence type="ECO:0000256" key="1">
    <source>
        <dbReference type="SAM" id="Phobius"/>
    </source>
</evidence>
<sequence length="199" mass="20543">MAVTLRGPVGLAAAPILTAVANGGRTNDPDLLVAGAQRSAMLVAVGSVLATASVILALLALNATTSGVTSTTAVPWIIALLVCGALIGVCCVVQQRLWLRAWNVWRVDPSASVGERFSWVVHVVSYPVVVAGIFAGIAASHDVGFAGAVANWSTLALVPLIGAQVVGAVQHVRKDGPPGTIPTHVRRLAARIERSRHED</sequence>
<dbReference type="EMBL" id="JACHZG010000001">
    <property type="protein sequence ID" value="MBB3325412.1"/>
    <property type="molecule type" value="Genomic_DNA"/>
</dbReference>
<evidence type="ECO:0000313" key="2">
    <source>
        <dbReference type="EMBL" id="MBB3325412.1"/>
    </source>
</evidence>
<name>A0A7W5JTG3_9ACTN</name>
<dbReference type="AlphaFoldDB" id="A0A7W5JTG3"/>
<accession>A0A7W5JTG3</accession>
<evidence type="ECO:0000313" key="3">
    <source>
        <dbReference type="Proteomes" id="UP000565572"/>
    </source>
</evidence>
<gene>
    <name evidence="2" type="ORF">FHX39_000356</name>
</gene>
<dbReference type="RefSeq" id="WP_183336283.1">
    <property type="nucleotide sequence ID" value="NZ_JACHZG010000001.1"/>
</dbReference>
<feature type="transmembrane region" description="Helical" evidence="1">
    <location>
        <begin position="149"/>
        <end position="169"/>
    </location>
</feature>
<keyword evidence="1" id="KW-0472">Membrane</keyword>
<dbReference type="Proteomes" id="UP000565572">
    <property type="component" value="Unassembled WGS sequence"/>
</dbReference>
<organism evidence="2 3">
    <name type="scientific">Microlunatus antarcticus</name>
    <dbReference type="NCBI Taxonomy" id="53388"/>
    <lineage>
        <taxon>Bacteria</taxon>
        <taxon>Bacillati</taxon>
        <taxon>Actinomycetota</taxon>
        <taxon>Actinomycetes</taxon>
        <taxon>Propionibacteriales</taxon>
        <taxon>Propionibacteriaceae</taxon>
        <taxon>Microlunatus</taxon>
    </lineage>
</organism>
<keyword evidence="1" id="KW-0812">Transmembrane</keyword>
<keyword evidence="1" id="KW-1133">Transmembrane helix</keyword>
<feature type="transmembrane region" description="Helical" evidence="1">
    <location>
        <begin position="117"/>
        <end position="137"/>
    </location>
</feature>
<comment type="caution">
    <text evidence="2">The sequence shown here is derived from an EMBL/GenBank/DDBJ whole genome shotgun (WGS) entry which is preliminary data.</text>
</comment>
<keyword evidence="3" id="KW-1185">Reference proteome</keyword>
<feature type="transmembrane region" description="Helical" evidence="1">
    <location>
        <begin position="39"/>
        <end position="61"/>
    </location>
</feature>
<reference evidence="2 3" key="1">
    <citation type="submission" date="2020-08" db="EMBL/GenBank/DDBJ databases">
        <title>Sequencing the genomes of 1000 actinobacteria strains.</title>
        <authorList>
            <person name="Klenk H.-P."/>
        </authorList>
    </citation>
    <scope>NUCLEOTIDE SEQUENCE [LARGE SCALE GENOMIC DNA]</scope>
    <source>
        <strain evidence="2 3">DSM 11053</strain>
    </source>
</reference>
<feature type="transmembrane region" description="Helical" evidence="1">
    <location>
        <begin position="73"/>
        <end position="97"/>
    </location>
</feature>
<proteinExistence type="predicted"/>